<accession>A0AAF0DVS4</accession>
<dbReference type="InterPro" id="IPR029060">
    <property type="entry name" value="PIN-like_dom_sf"/>
</dbReference>
<keyword evidence="8" id="KW-0269">Exonuclease</keyword>
<dbReference type="GO" id="GO:0006281">
    <property type="term" value="P:DNA repair"/>
    <property type="evidence" value="ECO:0007669"/>
    <property type="project" value="UniProtKB-KW"/>
</dbReference>
<dbReference type="Gene3D" id="3.40.50.1010">
    <property type="entry name" value="5'-nuclease"/>
    <property type="match status" value="1"/>
</dbReference>
<dbReference type="SMART" id="SM00279">
    <property type="entry name" value="HhH2"/>
    <property type="match status" value="1"/>
</dbReference>
<evidence type="ECO:0000313" key="18">
    <source>
        <dbReference type="Proteomes" id="UP001216638"/>
    </source>
</evidence>
<dbReference type="AlphaFoldDB" id="A0AAF0DVS4"/>
<evidence type="ECO:0000256" key="3">
    <source>
        <dbReference type="ARBA" id="ARBA00010563"/>
    </source>
</evidence>
<dbReference type="Pfam" id="PF00752">
    <property type="entry name" value="XPG_N"/>
    <property type="match status" value="1"/>
</dbReference>
<keyword evidence="12" id="KW-0234">DNA repair</keyword>
<evidence type="ECO:0000256" key="8">
    <source>
        <dbReference type="ARBA" id="ARBA00022839"/>
    </source>
</evidence>
<evidence type="ECO:0000256" key="11">
    <source>
        <dbReference type="ARBA" id="ARBA00023125"/>
    </source>
</evidence>
<dbReference type="InterPro" id="IPR037315">
    <property type="entry name" value="EXO1_H3TH"/>
</dbReference>
<evidence type="ECO:0000313" key="17">
    <source>
        <dbReference type="EMBL" id="WFC96681.1"/>
    </source>
</evidence>
<keyword evidence="10" id="KW-0267">Excision nuclease</keyword>
<organism evidence="17 18">
    <name type="scientific">Malassezia brasiliensis</name>
    <dbReference type="NCBI Taxonomy" id="1821822"/>
    <lineage>
        <taxon>Eukaryota</taxon>
        <taxon>Fungi</taxon>
        <taxon>Dikarya</taxon>
        <taxon>Basidiomycota</taxon>
        <taxon>Ustilaginomycotina</taxon>
        <taxon>Malasseziomycetes</taxon>
        <taxon>Malasseziales</taxon>
        <taxon>Malasseziaceae</taxon>
        <taxon>Malassezia</taxon>
    </lineage>
</organism>
<keyword evidence="13" id="KW-0539">Nucleus</keyword>
<proteinExistence type="inferred from homology"/>
<dbReference type="SMART" id="SM00485">
    <property type="entry name" value="XPGN"/>
    <property type="match status" value="1"/>
</dbReference>
<feature type="compositionally biased region" description="Polar residues" evidence="14">
    <location>
        <begin position="453"/>
        <end position="464"/>
    </location>
</feature>
<evidence type="ECO:0000259" key="15">
    <source>
        <dbReference type="SMART" id="SM00484"/>
    </source>
</evidence>
<dbReference type="SMART" id="SM00484">
    <property type="entry name" value="XPGI"/>
    <property type="match status" value="1"/>
</dbReference>
<keyword evidence="18" id="KW-1185">Reference proteome</keyword>
<feature type="domain" description="XPG-I" evidence="15">
    <location>
        <begin position="138"/>
        <end position="208"/>
    </location>
</feature>
<feature type="compositionally biased region" description="Polar residues" evidence="14">
    <location>
        <begin position="427"/>
        <end position="437"/>
    </location>
</feature>
<dbReference type="FunFam" id="1.10.150.20:FF:000011">
    <property type="entry name" value="exonuclease 1"/>
    <property type="match status" value="1"/>
</dbReference>
<dbReference type="InterPro" id="IPR044752">
    <property type="entry name" value="PIN-like_EXO1"/>
</dbReference>
<dbReference type="Proteomes" id="UP001216638">
    <property type="component" value="Chromosome 4"/>
</dbReference>
<dbReference type="GO" id="GO:0003677">
    <property type="term" value="F:DNA binding"/>
    <property type="evidence" value="ECO:0007669"/>
    <property type="project" value="UniProtKB-KW"/>
</dbReference>
<name>A0AAF0DVS4_9BASI</name>
<feature type="region of interest" description="Disordered" evidence="14">
    <location>
        <begin position="539"/>
        <end position="572"/>
    </location>
</feature>
<dbReference type="EMBL" id="CP119954">
    <property type="protein sequence ID" value="WFC96681.1"/>
    <property type="molecule type" value="Genomic_DNA"/>
</dbReference>
<evidence type="ECO:0008006" key="19">
    <source>
        <dbReference type="Google" id="ProtNLM"/>
    </source>
</evidence>
<evidence type="ECO:0000256" key="12">
    <source>
        <dbReference type="ARBA" id="ARBA00023204"/>
    </source>
</evidence>
<dbReference type="CDD" id="cd09857">
    <property type="entry name" value="PIN_EXO1"/>
    <property type="match status" value="1"/>
</dbReference>
<evidence type="ECO:0000256" key="1">
    <source>
        <dbReference type="ARBA" id="ARBA00001946"/>
    </source>
</evidence>
<evidence type="ECO:0000256" key="5">
    <source>
        <dbReference type="ARBA" id="ARBA00022723"/>
    </source>
</evidence>
<keyword evidence="7" id="KW-0378">Hydrolase</keyword>
<sequence length="655" mass="70645">MGIAGLLPLLKDIQEATHVEKYRGKTVGIDAYVWLHRGAYACASDLALGRPTTRYIAYAMHRIRMLRHYGVIPYVVFDGGPLPSKAHTEAERAAKRAEHRAKGLALHQQNKGSAARDAFVRCVDVTPAMAHELIRVLRAEGIAYVVAPYEADAQLAYMERQGLIDAIITEDSDLLVFGCKTVLFKLDTYGHCVEVQQARFASTQQISLEGWGADEFRRMAILSGCDYLPSIVGMGLKNAHRFLRRYESVDNVLRALRLEGKLRVPPGYADDFRRAEFTFVHQRVWDPRGSGCMTTLSQLPDDVDDALLTFIGAPIPWEVARQIAAGDLCPIDKSPLGRPAPLQRAASAPQRGAQASLHAFFGKPADAAPTQHATPAPRRVLGELDVNCTTLDPRAQRTRTPRAASWHTPPGHAPPHTPTPSAAGSVAPTSTPQSSRFFTPHTHAAPDAESHSSDVGTPQTSPRTDASLGAGVSPHRKDAWNDGVSSPVSSPGASPTRATPARAPSPHASGGASDSDGDDDADAARRAAWFARFQFNAPRPDATTRAARTPCRTHSDVTPTRRPAAAPWSTPRLPLAQHTPRVLPPLKRAHASPPRTAPRWGGGKRRAVSARALSTPTPAVHAPSARDAPAARAPCDTPVPLAGSAKLLQFRYKET</sequence>
<dbReference type="SUPFAM" id="SSF88723">
    <property type="entry name" value="PIN domain-like"/>
    <property type="match status" value="1"/>
</dbReference>
<evidence type="ECO:0000256" key="7">
    <source>
        <dbReference type="ARBA" id="ARBA00022801"/>
    </source>
</evidence>
<evidence type="ECO:0000256" key="14">
    <source>
        <dbReference type="SAM" id="MobiDB-lite"/>
    </source>
</evidence>
<feature type="region of interest" description="Disordered" evidence="14">
    <location>
        <begin position="335"/>
        <end position="521"/>
    </location>
</feature>
<feature type="compositionally biased region" description="Low complexity" evidence="14">
    <location>
        <begin position="483"/>
        <end position="514"/>
    </location>
</feature>
<dbReference type="InterPro" id="IPR008918">
    <property type="entry name" value="HhH2"/>
</dbReference>
<comment type="subcellular location">
    <subcellularLocation>
        <location evidence="2">Nucleus</location>
    </subcellularLocation>
</comment>
<feature type="compositionally biased region" description="Low complexity" evidence="14">
    <location>
        <begin position="622"/>
        <end position="634"/>
    </location>
</feature>
<dbReference type="InterPro" id="IPR006085">
    <property type="entry name" value="XPG_DNA_repair_N"/>
</dbReference>
<dbReference type="GO" id="GO:0035312">
    <property type="term" value="F:5'-3' DNA exonuclease activity"/>
    <property type="evidence" value="ECO:0007669"/>
    <property type="project" value="InterPro"/>
</dbReference>
<dbReference type="GO" id="GO:0046872">
    <property type="term" value="F:metal ion binding"/>
    <property type="evidence" value="ECO:0007669"/>
    <property type="project" value="UniProtKB-KW"/>
</dbReference>
<evidence type="ECO:0000256" key="4">
    <source>
        <dbReference type="ARBA" id="ARBA00022722"/>
    </source>
</evidence>
<dbReference type="FunFam" id="3.40.50.1010:FF:000002">
    <property type="entry name" value="Exonuclease 1, putative"/>
    <property type="match status" value="1"/>
</dbReference>
<dbReference type="CDD" id="cd09908">
    <property type="entry name" value="H3TH_EXO1"/>
    <property type="match status" value="1"/>
</dbReference>
<dbReference type="Gene3D" id="1.10.150.20">
    <property type="entry name" value="5' to 3' exonuclease, C-terminal subdomain"/>
    <property type="match status" value="1"/>
</dbReference>
<dbReference type="InterPro" id="IPR006086">
    <property type="entry name" value="XPG-I_dom"/>
</dbReference>
<keyword evidence="6" id="KW-0227">DNA damage</keyword>
<evidence type="ECO:0000259" key="16">
    <source>
        <dbReference type="SMART" id="SM00485"/>
    </source>
</evidence>
<evidence type="ECO:0000256" key="9">
    <source>
        <dbReference type="ARBA" id="ARBA00022842"/>
    </source>
</evidence>
<comment type="cofactor">
    <cofactor evidence="1">
        <name>Mg(2+)</name>
        <dbReference type="ChEBI" id="CHEBI:18420"/>
    </cofactor>
</comment>
<keyword evidence="5" id="KW-0479">Metal-binding</keyword>
<evidence type="ECO:0000256" key="2">
    <source>
        <dbReference type="ARBA" id="ARBA00004123"/>
    </source>
</evidence>
<protein>
    <recommendedName>
        <fullName evidence="19">Exonuclease 1</fullName>
    </recommendedName>
</protein>
<dbReference type="Pfam" id="PF00867">
    <property type="entry name" value="XPG_I"/>
    <property type="match status" value="1"/>
</dbReference>
<keyword evidence="9" id="KW-0460">Magnesium</keyword>
<reference evidence="17" key="1">
    <citation type="submission" date="2023-03" db="EMBL/GenBank/DDBJ databases">
        <title>Mating type loci evolution in Malassezia.</title>
        <authorList>
            <person name="Coelho M.A."/>
        </authorList>
    </citation>
    <scope>NUCLEOTIDE SEQUENCE</scope>
    <source>
        <strain evidence="17">CBS 14135</strain>
    </source>
</reference>
<dbReference type="GO" id="GO:0005634">
    <property type="term" value="C:nucleus"/>
    <property type="evidence" value="ECO:0007669"/>
    <property type="project" value="UniProtKB-SubCell"/>
</dbReference>
<dbReference type="PANTHER" id="PTHR11081">
    <property type="entry name" value="FLAP ENDONUCLEASE FAMILY MEMBER"/>
    <property type="match status" value="1"/>
</dbReference>
<dbReference type="PRINTS" id="PR00853">
    <property type="entry name" value="XPGRADSUPER"/>
</dbReference>
<comment type="similarity">
    <text evidence="3">Belongs to the XPG/RAD2 endonuclease family. EXO1 subfamily.</text>
</comment>
<keyword evidence="4" id="KW-0540">Nuclease</keyword>
<evidence type="ECO:0000256" key="6">
    <source>
        <dbReference type="ARBA" id="ARBA00022763"/>
    </source>
</evidence>
<dbReference type="SUPFAM" id="SSF47807">
    <property type="entry name" value="5' to 3' exonuclease, C-terminal subdomain"/>
    <property type="match status" value="1"/>
</dbReference>
<feature type="compositionally biased region" description="Low complexity" evidence="14">
    <location>
        <begin position="539"/>
        <end position="552"/>
    </location>
</feature>
<feature type="domain" description="XPG N-terminal" evidence="16">
    <location>
        <begin position="1"/>
        <end position="99"/>
    </location>
</feature>
<evidence type="ECO:0000256" key="13">
    <source>
        <dbReference type="ARBA" id="ARBA00023242"/>
    </source>
</evidence>
<feature type="compositionally biased region" description="Low complexity" evidence="14">
    <location>
        <begin position="401"/>
        <end position="410"/>
    </location>
</feature>
<dbReference type="GO" id="GO:0017108">
    <property type="term" value="F:5'-flap endonuclease activity"/>
    <property type="evidence" value="ECO:0007669"/>
    <property type="project" value="TreeGrafter"/>
</dbReference>
<evidence type="ECO:0000256" key="10">
    <source>
        <dbReference type="ARBA" id="ARBA00022881"/>
    </source>
</evidence>
<feature type="region of interest" description="Disordered" evidence="14">
    <location>
        <begin position="585"/>
        <end position="639"/>
    </location>
</feature>
<gene>
    <name evidence="17" type="ORF">MBRA1_003344</name>
</gene>
<keyword evidence="11" id="KW-0238">DNA-binding</keyword>
<dbReference type="PANTHER" id="PTHR11081:SF65">
    <property type="entry name" value="DNA DAMAGE-INDUCIBLE PROTEIN DIN7-RELATED"/>
    <property type="match status" value="1"/>
</dbReference>
<dbReference type="InterPro" id="IPR036279">
    <property type="entry name" value="5-3_exonuclease_C_sf"/>
</dbReference>
<dbReference type="InterPro" id="IPR006084">
    <property type="entry name" value="XPG/Rad2"/>
</dbReference>